<dbReference type="CDD" id="cd00464">
    <property type="entry name" value="SK"/>
    <property type="match status" value="1"/>
</dbReference>
<dbReference type="NCBIfam" id="TIGR00260">
    <property type="entry name" value="thrC"/>
    <property type="match status" value="1"/>
</dbReference>
<dbReference type="PROSITE" id="PS00165">
    <property type="entry name" value="DEHYDRATASE_SER_THR"/>
    <property type="match status" value="1"/>
</dbReference>
<dbReference type="InterPro" id="IPR027417">
    <property type="entry name" value="P-loop_NTPase"/>
</dbReference>
<dbReference type="Gene3D" id="3.40.50.300">
    <property type="entry name" value="P-loop containing nucleotide triphosphate hydrolases"/>
    <property type="match status" value="1"/>
</dbReference>
<dbReference type="InterPro" id="IPR000634">
    <property type="entry name" value="Ser/Thr_deHydtase_PyrdxlP-BS"/>
</dbReference>
<dbReference type="Gene3D" id="3.90.1380.10">
    <property type="entry name" value="Threonine synthase, N-terminal domain"/>
    <property type="match status" value="1"/>
</dbReference>
<protein>
    <submittedName>
        <fullName evidence="8">Threonine synthase like 1</fullName>
    </submittedName>
</protein>
<keyword evidence="3" id="KW-0028">Amino-acid biosynthesis</keyword>
<evidence type="ECO:0000313" key="8">
    <source>
        <dbReference type="Ensembl" id="ENSPKIP00000029295.1"/>
    </source>
</evidence>
<reference evidence="8" key="2">
    <citation type="submission" date="2025-09" db="UniProtKB">
        <authorList>
            <consortium name="Ensembl"/>
        </authorList>
    </citation>
    <scope>IDENTIFICATION</scope>
</reference>
<evidence type="ECO:0000256" key="6">
    <source>
        <dbReference type="PIRSR" id="PIRSR604450-51"/>
    </source>
</evidence>
<evidence type="ECO:0000256" key="5">
    <source>
        <dbReference type="ARBA" id="ARBA00029440"/>
    </source>
</evidence>
<dbReference type="InterPro" id="IPR029144">
    <property type="entry name" value="Thr_synth_N"/>
</dbReference>
<dbReference type="Pfam" id="PF01202">
    <property type="entry name" value="SKI"/>
    <property type="match status" value="1"/>
</dbReference>
<dbReference type="InterPro" id="IPR000623">
    <property type="entry name" value="Shikimate_kinase/TSH1"/>
</dbReference>
<dbReference type="AlphaFoldDB" id="A0A3B3SGA5"/>
<dbReference type="GO" id="GO:0008652">
    <property type="term" value="P:amino acid biosynthetic process"/>
    <property type="evidence" value="ECO:0007669"/>
    <property type="project" value="UniProtKB-KW"/>
</dbReference>
<comment type="pathway">
    <text evidence="5">Amino-acid biosynthesis.</text>
</comment>
<evidence type="ECO:0000313" key="9">
    <source>
        <dbReference type="Proteomes" id="UP000261540"/>
    </source>
</evidence>
<feature type="domain" description="Threonine synthase N-terminal" evidence="7">
    <location>
        <begin position="233"/>
        <end position="316"/>
    </location>
</feature>
<comment type="similarity">
    <text evidence="2">Belongs to the threonine synthase family.</text>
</comment>
<feature type="modified residue" description="N6-(pyridoxal phosphate)lysine" evidence="6">
    <location>
        <position position="349"/>
    </location>
</feature>
<dbReference type="Pfam" id="PF24857">
    <property type="entry name" value="THR4_C"/>
    <property type="match status" value="1"/>
</dbReference>
<dbReference type="STRING" id="1676925.ENSPKIP00000029295"/>
<evidence type="ECO:0000256" key="2">
    <source>
        <dbReference type="ARBA" id="ARBA00005517"/>
    </source>
</evidence>
<name>A0A3B3SGA5_9TELE</name>
<keyword evidence="4 6" id="KW-0663">Pyridoxal phosphate</keyword>
<dbReference type="InterPro" id="IPR031322">
    <property type="entry name" value="Shikimate/glucono_kinase"/>
</dbReference>
<organism evidence="8 9">
    <name type="scientific">Paramormyrops kingsleyae</name>
    <dbReference type="NCBI Taxonomy" id="1676925"/>
    <lineage>
        <taxon>Eukaryota</taxon>
        <taxon>Metazoa</taxon>
        <taxon>Chordata</taxon>
        <taxon>Craniata</taxon>
        <taxon>Vertebrata</taxon>
        <taxon>Euteleostomi</taxon>
        <taxon>Actinopterygii</taxon>
        <taxon>Neopterygii</taxon>
        <taxon>Teleostei</taxon>
        <taxon>Osteoglossocephala</taxon>
        <taxon>Osteoglossomorpha</taxon>
        <taxon>Osteoglossiformes</taxon>
        <taxon>Mormyridae</taxon>
        <taxon>Paramormyrops</taxon>
    </lineage>
</organism>
<dbReference type="PANTHER" id="PTHR43515">
    <property type="entry name" value="THREONINE SYNTHASE-LIKE 1"/>
    <property type="match status" value="1"/>
</dbReference>
<dbReference type="InterPro" id="IPR004450">
    <property type="entry name" value="Thr_synthase-like"/>
</dbReference>
<dbReference type="SUPFAM" id="SSF53686">
    <property type="entry name" value="Tryptophan synthase beta subunit-like PLP-dependent enzymes"/>
    <property type="match status" value="1"/>
</dbReference>
<accession>A0A3B3SGA5</accession>
<sequence>MFPYRFLKMICLSSQWLGGSLVSRGVFSVIRMLAPGPPLPFPLSARLHSQYPLPESEKNIMLMGPPGAGKTTVGRIIAQQLGRPAVDIDDDVLERQWGVSVADKLSAVGGQRFLEEEGAAVSNFSACGSVVSLTGSNPLHTEAMAHLRRTGIVLYLDVDTEDILQRLSRMKVQRIVGQEPGVSMRDILAYRQRFYNQCFDIRVLCGCGDTEEEVADKALRALKRYQDSESETFISTRSSEGESATKKFFSDVVIEGLAPDGGLYVPRNRFPKLEPREWLRMIHMSYLERAAILLEKCIHPTDIPPTELQAMVKRAYGENFACAVIAPVSHLVQNQYVQELFHGPTGSFKDFALQLMPQLFTHCLPQMCNYLVLVATSGDTGGAVLDGFASLHDAARQRIGVLVFFPEEGVSEIQRLQMTAFQEGNAKAVGIHGNFDFCQKAVKQMLVDTNLTGHLAVEYGTVLSTANSINWARLLPQVVYHASAYLDLVRDGVIGFGDPIDACIPTGNFGNAMSAMYAKNMGIPIRKIICASNHNHALADFIATGCYDLRNRVLTPSISPAIDILKASNLERFIFHALEENGQLVRDLFCGLEEKGYLELPEAMLQRVQSEVLAGWCSEAECLAAIHEVHASTGYILDTHTAVAKVVADRLQDRTCPVIFSSTAHHAKFAPAILRALQVQNPPTAPLDQLAWFRSHGSRPLTHEALNECLRDVKRQSYTTCRADFSSMAEQVETMIQDSFLKGS</sequence>
<dbReference type="Ensembl" id="ENSPKIT00000010089.1">
    <property type="protein sequence ID" value="ENSPKIP00000029295.1"/>
    <property type="gene ID" value="ENSPKIG00000010604.1"/>
</dbReference>
<evidence type="ECO:0000259" key="7">
    <source>
        <dbReference type="Pfam" id="PF14821"/>
    </source>
</evidence>
<dbReference type="GeneTree" id="ENSGT00940000161144"/>
<evidence type="ECO:0000256" key="1">
    <source>
        <dbReference type="ARBA" id="ARBA00001933"/>
    </source>
</evidence>
<comment type="cofactor">
    <cofactor evidence="1 6">
        <name>pyridoxal 5'-phosphate</name>
        <dbReference type="ChEBI" id="CHEBI:597326"/>
    </cofactor>
</comment>
<dbReference type="GO" id="GO:0030170">
    <property type="term" value="F:pyridoxal phosphate binding"/>
    <property type="evidence" value="ECO:0007669"/>
    <property type="project" value="InterPro"/>
</dbReference>
<dbReference type="Gene3D" id="3.40.50.1100">
    <property type="match status" value="2"/>
</dbReference>
<evidence type="ECO:0000256" key="4">
    <source>
        <dbReference type="ARBA" id="ARBA00022898"/>
    </source>
</evidence>
<proteinExistence type="inferred from homology"/>
<reference evidence="8" key="1">
    <citation type="submission" date="2025-08" db="UniProtKB">
        <authorList>
            <consortium name="Ensembl"/>
        </authorList>
    </citation>
    <scope>IDENTIFICATION</scope>
</reference>
<dbReference type="Pfam" id="PF14821">
    <property type="entry name" value="Thr_synth_N"/>
    <property type="match status" value="1"/>
</dbReference>
<evidence type="ECO:0000256" key="3">
    <source>
        <dbReference type="ARBA" id="ARBA00022605"/>
    </source>
</evidence>
<dbReference type="SUPFAM" id="SSF52540">
    <property type="entry name" value="P-loop containing nucleoside triphosphate hydrolases"/>
    <property type="match status" value="1"/>
</dbReference>
<dbReference type="PRINTS" id="PR01100">
    <property type="entry name" value="SHIKIMTKNASE"/>
</dbReference>
<dbReference type="Proteomes" id="UP000261540">
    <property type="component" value="Unplaced"/>
</dbReference>
<dbReference type="InterPro" id="IPR036052">
    <property type="entry name" value="TrpB-like_PALP_sf"/>
</dbReference>
<dbReference type="OrthoDB" id="5203861at2759"/>
<keyword evidence="9" id="KW-1185">Reference proteome</keyword>
<dbReference type="GO" id="GO:0005737">
    <property type="term" value="C:cytoplasm"/>
    <property type="evidence" value="ECO:0007669"/>
    <property type="project" value="TreeGrafter"/>
</dbReference>
<dbReference type="HAMAP" id="MF_00109">
    <property type="entry name" value="Shikimate_kinase"/>
    <property type="match status" value="1"/>
</dbReference>
<dbReference type="PANTHER" id="PTHR43515:SF1">
    <property type="entry name" value="THREONINE SYNTHASE-LIKE 1"/>
    <property type="match status" value="1"/>
</dbReference>
<dbReference type="InterPro" id="IPR037158">
    <property type="entry name" value="Thr_synth_N_sf"/>
</dbReference>
<dbReference type="CDD" id="cd01560">
    <property type="entry name" value="Thr-synth_2"/>
    <property type="match status" value="1"/>
</dbReference>